<dbReference type="InterPro" id="IPR043129">
    <property type="entry name" value="ATPase_NBD"/>
</dbReference>
<feature type="domain" description="Carbohydrate kinase FGGY N-terminal" evidence="6">
    <location>
        <begin position="5"/>
        <end position="252"/>
    </location>
</feature>
<evidence type="ECO:0000259" key="7">
    <source>
        <dbReference type="Pfam" id="PF02782"/>
    </source>
</evidence>
<dbReference type="GO" id="GO:0019563">
    <property type="term" value="P:glycerol catabolic process"/>
    <property type="evidence" value="ECO:0007669"/>
    <property type="project" value="TreeGrafter"/>
</dbReference>
<dbReference type="PANTHER" id="PTHR10196">
    <property type="entry name" value="SUGAR KINASE"/>
    <property type="match status" value="1"/>
</dbReference>
<dbReference type="PIRSF" id="PIRSF000538">
    <property type="entry name" value="GlpK"/>
    <property type="match status" value="1"/>
</dbReference>
<evidence type="ECO:0000256" key="3">
    <source>
        <dbReference type="ARBA" id="ARBA00022741"/>
    </source>
</evidence>
<dbReference type="RefSeq" id="WP_161838982.1">
    <property type="nucleotide sequence ID" value="NZ_CP048000.1"/>
</dbReference>
<dbReference type="KEGG" id="anr:Ana3638_16350"/>
<evidence type="ECO:0000313" key="8">
    <source>
        <dbReference type="EMBL" id="QHQ62157.1"/>
    </source>
</evidence>
<evidence type="ECO:0000313" key="9">
    <source>
        <dbReference type="Proteomes" id="UP000464314"/>
    </source>
</evidence>
<dbReference type="InterPro" id="IPR018484">
    <property type="entry name" value="FGGY_N"/>
</dbReference>
<dbReference type="AlphaFoldDB" id="A0A6P1TP95"/>
<keyword evidence="4 8" id="KW-0418">Kinase</keyword>
<dbReference type="Pfam" id="PF00370">
    <property type="entry name" value="FGGY_N"/>
    <property type="match status" value="1"/>
</dbReference>
<dbReference type="GO" id="GO:0005829">
    <property type="term" value="C:cytosol"/>
    <property type="evidence" value="ECO:0007669"/>
    <property type="project" value="TreeGrafter"/>
</dbReference>
<dbReference type="NCBIfam" id="NF000756">
    <property type="entry name" value="PRK00047.1"/>
    <property type="match status" value="1"/>
</dbReference>
<evidence type="ECO:0000256" key="4">
    <source>
        <dbReference type="ARBA" id="ARBA00022777"/>
    </source>
</evidence>
<dbReference type="EMBL" id="CP048000">
    <property type="protein sequence ID" value="QHQ62157.1"/>
    <property type="molecule type" value="Genomic_DNA"/>
</dbReference>
<evidence type="ECO:0000256" key="1">
    <source>
        <dbReference type="ARBA" id="ARBA00009156"/>
    </source>
</evidence>
<dbReference type="GO" id="GO:0005524">
    <property type="term" value="F:ATP binding"/>
    <property type="evidence" value="ECO:0007669"/>
    <property type="project" value="UniProtKB-KW"/>
</dbReference>
<name>A0A6P1TP95_9FIRM</name>
<organism evidence="8 9">
    <name type="scientific">Anaerocolumna sedimenticola</name>
    <dbReference type="NCBI Taxonomy" id="2696063"/>
    <lineage>
        <taxon>Bacteria</taxon>
        <taxon>Bacillati</taxon>
        <taxon>Bacillota</taxon>
        <taxon>Clostridia</taxon>
        <taxon>Lachnospirales</taxon>
        <taxon>Lachnospiraceae</taxon>
        <taxon>Anaerocolumna</taxon>
    </lineage>
</organism>
<feature type="domain" description="Carbohydrate kinase FGGY C-terminal" evidence="7">
    <location>
        <begin position="262"/>
        <end position="449"/>
    </location>
</feature>
<keyword evidence="3" id="KW-0547">Nucleotide-binding</keyword>
<dbReference type="Pfam" id="PF02782">
    <property type="entry name" value="FGGY_C"/>
    <property type="match status" value="1"/>
</dbReference>
<evidence type="ECO:0000259" key="6">
    <source>
        <dbReference type="Pfam" id="PF00370"/>
    </source>
</evidence>
<proteinExistence type="inferred from homology"/>
<dbReference type="GO" id="GO:0004370">
    <property type="term" value="F:glycerol kinase activity"/>
    <property type="evidence" value="ECO:0007669"/>
    <property type="project" value="UniProtKB-EC"/>
</dbReference>
<dbReference type="EC" id="2.7.1.30" evidence="8"/>
<evidence type="ECO:0000256" key="5">
    <source>
        <dbReference type="ARBA" id="ARBA00022840"/>
    </source>
</evidence>
<accession>A0A6P1TP95</accession>
<dbReference type="SUPFAM" id="SSF53067">
    <property type="entry name" value="Actin-like ATPase domain"/>
    <property type="match status" value="2"/>
</dbReference>
<dbReference type="Gene3D" id="3.30.420.40">
    <property type="match status" value="2"/>
</dbReference>
<keyword evidence="5" id="KW-0067">ATP-binding</keyword>
<dbReference type="InterPro" id="IPR000577">
    <property type="entry name" value="Carb_kinase_FGGY"/>
</dbReference>
<keyword evidence="9" id="KW-1185">Reference proteome</keyword>
<reference evidence="8 9" key="1">
    <citation type="submission" date="2020-01" db="EMBL/GenBank/DDBJ databases">
        <title>Genome analysis of Anaerocolumna sp. CBA3638.</title>
        <authorList>
            <person name="Kim J."/>
            <person name="Roh S.W."/>
        </authorList>
    </citation>
    <scope>NUCLEOTIDE SEQUENCE [LARGE SCALE GENOMIC DNA]</scope>
    <source>
        <strain evidence="8 9">CBA3638</strain>
    </source>
</reference>
<dbReference type="Proteomes" id="UP000464314">
    <property type="component" value="Chromosome"/>
</dbReference>
<comment type="similarity">
    <text evidence="1">Belongs to the FGGY kinase family.</text>
</comment>
<gene>
    <name evidence="8" type="primary">glpK</name>
    <name evidence="8" type="ORF">Ana3638_16350</name>
</gene>
<sequence length="494" mass="54333">MSEKYVLGIDQSTQGTKALLFNSDGLLIVRCDLPHKQMVNEKGWVSHDGNEIFENVIKLIPMVVDKASIDKNDITCVGISNQRETSIAWDKNTGLPIAPAIVWQCSRAKEITEKLSEKGYGDLVREKTGIPLSPYFPAAKISWILGNIDGAREKDLTGDLRYGTMDSYLIYRLTGGNSYKTDYSNASRTQLFNLYSLQWDREIGKLFGINTSNLPEVCNSDEFFGETDFNGFLDRKIPILCALGDSHGALFGQGCHTKGMIKATYGTGSSIMMNIGDKPIQSKHGLVTSLAWGFDGKVQYVLEGNLNYTGAVISWLKDDVQLIGSAGETEELVKKANPADTTYLVPAFTGLGAPYWKNDAKAILIGMSRTTGKAEIVKAGLDCIAYQITDIILAMAEDSAVKINGLRVDGGPTRNEYLMQLQSDLTDIPVQVPDVEELSGMGAAYGAGITYGLYKKEDIFQNINRKEFKPSMNPSDKEIKYQGWKQAVSVILNK</sequence>
<dbReference type="InterPro" id="IPR018485">
    <property type="entry name" value="FGGY_C"/>
</dbReference>
<evidence type="ECO:0000256" key="2">
    <source>
        <dbReference type="ARBA" id="ARBA00022679"/>
    </source>
</evidence>
<dbReference type="PANTHER" id="PTHR10196:SF69">
    <property type="entry name" value="GLYCEROL KINASE"/>
    <property type="match status" value="1"/>
</dbReference>
<dbReference type="CDD" id="cd07769">
    <property type="entry name" value="ASKHA_NBD_FGGY_GK"/>
    <property type="match status" value="1"/>
</dbReference>
<protein>
    <submittedName>
        <fullName evidence="8">Glycerol kinase GlpK</fullName>
        <ecNumber evidence="8">2.7.1.30</ecNumber>
    </submittedName>
</protein>
<keyword evidence="2 8" id="KW-0808">Transferase</keyword>